<feature type="region of interest" description="Disordered" evidence="1">
    <location>
        <begin position="87"/>
        <end position="114"/>
    </location>
</feature>
<feature type="non-terminal residue" evidence="2">
    <location>
        <position position="1"/>
    </location>
</feature>
<keyword evidence="3" id="KW-1185">Reference proteome</keyword>
<dbReference type="Proteomes" id="UP000030689">
    <property type="component" value="Unassembled WGS sequence"/>
</dbReference>
<accession>V4LK99</accession>
<evidence type="ECO:0000256" key="1">
    <source>
        <dbReference type="SAM" id="MobiDB-lite"/>
    </source>
</evidence>
<dbReference type="eggNOG" id="ENOG502QUX8">
    <property type="taxonomic scope" value="Eukaryota"/>
</dbReference>
<dbReference type="EMBL" id="KI517464">
    <property type="protein sequence ID" value="ESQ42877.1"/>
    <property type="molecule type" value="Genomic_DNA"/>
</dbReference>
<dbReference type="AlphaFoldDB" id="V4LK99"/>
<evidence type="ECO:0000313" key="3">
    <source>
        <dbReference type="Proteomes" id="UP000030689"/>
    </source>
</evidence>
<evidence type="ECO:0000313" key="2">
    <source>
        <dbReference type="EMBL" id="ESQ42877.1"/>
    </source>
</evidence>
<name>V4LK99_EUTSA</name>
<organism evidence="2 3">
    <name type="scientific">Eutrema salsugineum</name>
    <name type="common">Saltwater cress</name>
    <name type="synonym">Sisymbrium salsugineum</name>
    <dbReference type="NCBI Taxonomy" id="72664"/>
    <lineage>
        <taxon>Eukaryota</taxon>
        <taxon>Viridiplantae</taxon>
        <taxon>Streptophyta</taxon>
        <taxon>Embryophyta</taxon>
        <taxon>Tracheophyta</taxon>
        <taxon>Spermatophyta</taxon>
        <taxon>Magnoliopsida</taxon>
        <taxon>eudicotyledons</taxon>
        <taxon>Gunneridae</taxon>
        <taxon>Pentapetalae</taxon>
        <taxon>rosids</taxon>
        <taxon>malvids</taxon>
        <taxon>Brassicales</taxon>
        <taxon>Brassicaceae</taxon>
        <taxon>Eutremeae</taxon>
        <taxon>Eutrema</taxon>
    </lineage>
</organism>
<proteinExistence type="predicted"/>
<reference evidence="2 3" key="1">
    <citation type="journal article" date="2013" name="Front. Plant Sci.">
        <title>The Reference Genome of the Halophytic Plant Eutrema salsugineum.</title>
        <authorList>
            <person name="Yang R."/>
            <person name="Jarvis D.E."/>
            <person name="Chen H."/>
            <person name="Beilstein M.A."/>
            <person name="Grimwood J."/>
            <person name="Jenkins J."/>
            <person name="Shu S."/>
            <person name="Prochnik S."/>
            <person name="Xin M."/>
            <person name="Ma C."/>
            <person name="Schmutz J."/>
            <person name="Wing R.A."/>
            <person name="Mitchell-Olds T."/>
            <person name="Schumaker K.S."/>
            <person name="Wang X."/>
        </authorList>
    </citation>
    <scope>NUCLEOTIDE SEQUENCE [LARGE SCALE GENOMIC DNA]</scope>
</reference>
<sequence length="114" mass="10986">GVEELDGIPGVVTGDVAAIYGALAGTGGWFAGAMVGDSIEALGLVVGAETGDFTVIVFGGEAGAFAGENAGVVVAVIGEEAGEVAGEETGDLEGVAIEREETGEEAGAKTGDLD</sequence>
<dbReference type="KEGG" id="eus:EUTSA_v10015982mg"/>
<gene>
    <name evidence="2" type="ORF">EUTSA_v10015982mg</name>
</gene>
<dbReference type="Gramene" id="ESQ42877">
    <property type="protein sequence ID" value="ESQ42877"/>
    <property type="gene ID" value="EUTSA_v10015982mg"/>
</dbReference>
<protein>
    <submittedName>
        <fullName evidence="2">Uncharacterized protein</fullName>
    </submittedName>
</protein>